<sequence length="384" mass="44405">MNSIRTTATPLTREQARRIWLRAQRLDEAAPFGGGPAATVAAIAHLGYVQIDTIHVIERCHHHILWSRIPAYQRQHLHQAQTVEKTVFEYWTHALSYIPSTDLKFFMADMKAHRTSPKAWFNSVTKSDLHKVITRIRDHGPLSIRDIEDDVLVEKDHAWASRKPSKRALQLGFYIGKLTVSERSGMFKTYELMKRHFQWERPPRQATDAQVANYLLDRALRSQGLVSLDSICHLNAARKPLLRSVIEARLRRGNLVAVAIEGAGRQEHWARPQAFDEIPPMEQVVHILSPFDPLVIQRKRLKLFFDYEHLFEAYLPQQKRVYGYMGLPVLIGDEVVAVIDLKADRVRRELQIQQWSWVGKGEPGLHKPAIEEKLQQFEVFQFGL</sequence>
<dbReference type="Proteomes" id="UP000234328">
    <property type="component" value="Unassembled WGS sequence"/>
</dbReference>
<dbReference type="PANTHER" id="PTHR30528">
    <property type="entry name" value="CYTOPLASMIC PROTEIN"/>
    <property type="match status" value="1"/>
</dbReference>
<dbReference type="EMBL" id="PDNV01000007">
    <property type="protein sequence ID" value="PLC53680.1"/>
    <property type="molecule type" value="Genomic_DNA"/>
</dbReference>
<dbReference type="OrthoDB" id="9787207at2"/>
<keyword evidence="2" id="KW-1185">Reference proteome</keyword>
<comment type="caution">
    <text evidence="1">The sequence shown here is derived from an EMBL/GenBank/DDBJ whole genome shotgun (WGS) entry which is preliminary data.</text>
</comment>
<dbReference type="AlphaFoldDB" id="A0A2N4UF99"/>
<gene>
    <name evidence="1" type="ORF">CR155_12830</name>
</gene>
<name>A0A2N4UF99_9BURK</name>
<proteinExistence type="predicted"/>
<dbReference type="InterPro" id="IPR009351">
    <property type="entry name" value="AlkZ-like"/>
</dbReference>
<protein>
    <submittedName>
        <fullName evidence="1">Cytoplasmic protein</fullName>
    </submittedName>
</protein>
<organism evidence="1 2">
    <name type="scientific">Pollutimonas nitritireducens</name>
    <dbReference type="NCBI Taxonomy" id="2045209"/>
    <lineage>
        <taxon>Bacteria</taxon>
        <taxon>Pseudomonadati</taxon>
        <taxon>Pseudomonadota</taxon>
        <taxon>Betaproteobacteria</taxon>
        <taxon>Burkholderiales</taxon>
        <taxon>Alcaligenaceae</taxon>
        <taxon>Pollutimonas</taxon>
    </lineage>
</organism>
<reference evidence="1 2" key="1">
    <citation type="submission" date="2017-10" db="EMBL/GenBank/DDBJ databases">
        <title>Two draft genome sequences of Pusillimonas sp. strains isolated from a nitrate- and radionuclide-contaminated groundwater in Russia.</title>
        <authorList>
            <person name="Grouzdev D.S."/>
            <person name="Tourova T.P."/>
            <person name="Goeva M.A."/>
            <person name="Babich T.L."/>
            <person name="Sokolova D.S."/>
            <person name="Abdullin R."/>
            <person name="Poltaraus A.B."/>
            <person name="Toshchakov S.V."/>
            <person name="Nazina T.N."/>
        </authorList>
    </citation>
    <scope>NUCLEOTIDE SEQUENCE [LARGE SCALE GENOMIC DNA]</scope>
    <source>
        <strain evidence="1 2">JR1/69-2-13</strain>
    </source>
</reference>
<accession>A0A2N4UF99</accession>
<dbReference type="Pfam" id="PF06224">
    <property type="entry name" value="AlkZ-like"/>
    <property type="match status" value="1"/>
</dbReference>
<evidence type="ECO:0000313" key="1">
    <source>
        <dbReference type="EMBL" id="PLC53680.1"/>
    </source>
</evidence>
<dbReference type="RefSeq" id="WP_102070403.1">
    <property type="nucleotide sequence ID" value="NZ_PDNV01000007.1"/>
</dbReference>
<evidence type="ECO:0000313" key="2">
    <source>
        <dbReference type="Proteomes" id="UP000234328"/>
    </source>
</evidence>
<dbReference type="PANTHER" id="PTHR30528:SF0">
    <property type="entry name" value="CYTOPLASMIC PROTEIN"/>
    <property type="match status" value="1"/>
</dbReference>